<sequence length="195" mass="20969">MRTDVVVAPIFTSFNNHYPLAFGYMRQKTNSNIKIVKTFFGLALIVVALLLGAMAVLYLTGKDYVLGLLPGISQTSEPSDVVPLESARQLIFEVREMAGPGSYRVADLANFSQEIIVHVPSQARFDAESSAIVNGSFLVVSEYVPIADGIVATQLGVYSSFPAKYAAEPVAIKRANAGELVMPSGSDIAPELIQQ</sequence>
<keyword evidence="1" id="KW-1133">Transmembrane helix</keyword>
<evidence type="ECO:0000256" key="1">
    <source>
        <dbReference type="SAM" id="Phobius"/>
    </source>
</evidence>
<comment type="caution">
    <text evidence="2">The sequence shown here is derived from an EMBL/GenBank/DDBJ whole genome shotgun (WGS) entry which is preliminary data.</text>
</comment>
<accession>A0A1G2BQ12</accession>
<evidence type="ECO:0000313" key="2">
    <source>
        <dbReference type="EMBL" id="OGY91203.1"/>
    </source>
</evidence>
<reference evidence="2 3" key="1">
    <citation type="journal article" date="2016" name="Nat. Commun.">
        <title>Thousands of microbial genomes shed light on interconnected biogeochemical processes in an aquifer system.</title>
        <authorList>
            <person name="Anantharaman K."/>
            <person name="Brown C.T."/>
            <person name="Hug L.A."/>
            <person name="Sharon I."/>
            <person name="Castelle C.J."/>
            <person name="Probst A.J."/>
            <person name="Thomas B.C."/>
            <person name="Singh A."/>
            <person name="Wilkins M.J."/>
            <person name="Karaoz U."/>
            <person name="Brodie E.L."/>
            <person name="Williams K.H."/>
            <person name="Hubbard S.S."/>
            <person name="Banfield J.F."/>
        </authorList>
    </citation>
    <scope>NUCLEOTIDE SEQUENCE [LARGE SCALE GENOMIC DNA]</scope>
</reference>
<keyword evidence="1" id="KW-0472">Membrane</keyword>
<protein>
    <submittedName>
        <fullName evidence="2">Uncharacterized protein</fullName>
    </submittedName>
</protein>
<keyword evidence="1" id="KW-0812">Transmembrane</keyword>
<feature type="transmembrane region" description="Helical" evidence="1">
    <location>
        <begin position="35"/>
        <end position="59"/>
    </location>
</feature>
<proteinExistence type="predicted"/>
<name>A0A1G2BQ12_9BACT</name>
<dbReference type="EMBL" id="MHKO01000051">
    <property type="protein sequence ID" value="OGY91203.1"/>
    <property type="molecule type" value="Genomic_DNA"/>
</dbReference>
<organism evidence="2 3">
    <name type="scientific">Candidatus Komeilibacteria bacterium RIFCSPLOWO2_02_FULL_48_11</name>
    <dbReference type="NCBI Taxonomy" id="1798553"/>
    <lineage>
        <taxon>Bacteria</taxon>
        <taxon>Candidatus Komeiliibacteriota</taxon>
    </lineage>
</organism>
<dbReference type="AlphaFoldDB" id="A0A1G2BQ12"/>
<evidence type="ECO:0000313" key="3">
    <source>
        <dbReference type="Proteomes" id="UP000178109"/>
    </source>
</evidence>
<gene>
    <name evidence="2" type="ORF">A3H70_02575</name>
</gene>
<dbReference type="Proteomes" id="UP000178109">
    <property type="component" value="Unassembled WGS sequence"/>
</dbReference>